<evidence type="ECO:0000256" key="2">
    <source>
        <dbReference type="ARBA" id="ARBA00023002"/>
    </source>
</evidence>
<dbReference type="GO" id="GO:0042602">
    <property type="term" value="F:riboflavin reductase (NADPH) activity"/>
    <property type="evidence" value="ECO:0007669"/>
    <property type="project" value="TreeGrafter"/>
</dbReference>
<accession>A0A011TC94</accession>
<dbReference type="GO" id="GO:0010181">
    <property type="term" value="F:FMN binding"/>
    <property type="evidence" value="ECO:0007669"/>
    <property type="project" value="InterPro"/>
</dbReference>
<feature type="domain" description="Flavin reductase like" evidence="3">
    <location>
        <begin position="12"/>
        <end position="154"/>
    </location>
</feature>
<dbReference type="Pfam" id="PF01613">
    <property type="entry name" value="Flavin_Reduct"/>
    <property type="match status" value="1"/>
</dbReference>
<sequence length="162" mass="17680">MDSNAIQYRRLIGRFATGVAVVLAEADDKTVVGMTVNSMTSVSLDPLLLLFCTRNESPSAKKLLAAERFSVNILGQQLQHISRRFACPSDRSTAGCASRDGFTWIEGANATFLCAVEHVYPGGDHKIIVGRVLRMFGPEESAEPLLFYEGRYAGLERPARAA</sequence>
<dbReference type="PANTHER" id="PTHR30466">
    <property type="entry name" value="FLAVIN REDUCTASE"/>
    <property type="match status" value="1"/>
</dbReference>
<name>A0A011TC94_9HYPH</name>
<reference evidence="4 5" key="1">
    <citation type="submission" date="2014-02" db="EMBL/GenBank/DDBJ databases">
        <title>Aquamicrobium defluvii Genome sequencing.</title>
        <authorList>
            <person name="Wang X."/>
        </authorList>
    </citation>
    <scope>NUCLEOTIDE SEQUENCE [LARGE SCALE GENOMIC DNA]</scope>
    <source>
        <strain evidence="4 5">W13Z1</strain>
    </source>
</reference>
<dbReference type="eggNOG" id="COG1853">
    <property type="taxonomic scope" value="Bacteria"/>
</dbReference>
<dbReference type="RefSeq" id="WP_035033070.1">
    <property type="nucleotide sequence ID" value="NZ_KK073913.1"/>
</dbReference>
<dbReference type="InterPro" id="IPR002563">
    <property type="entry name" value="Flavin_Rdtase-like_dom"/>
</dbReference>
<dbReference type="HOGENOM" id="CLU_059021_1_0_5"/>
<evidence type="ECO:0000313" key="4">
    <source>
        <dbReference type="EMBL" id="EXL01487.1"/>
    </source>
</evidence>
<evidence type="ECO:0000256" key="1">
    <source>
        <dbReference type="ARBA" id="ARBA00008898"/>
    </source>
</evidence>
<evidence type="ECO:0000259" key="3">
    <source>
        <dbReference type="SMART" id="SM00903"/>
    </source>
</evidence>
<proteinExistence type="inferred from homology"/>
<protein>
    <submittedName>
        <fullName evidence="4">Flavin oxidoreductase</fullName>
    </submittedName>
</protein>
<dbReference type="PATRIC" id="fig|69279.3.peg.4663"/>
<comment type="caution">
    <text evidence="4">The sequence shown here is derived from an EMBL/GenBank/DDBJ whole genome shotgun (WGS) entry which is preliminary data.</text>
</comment>
<keyword evidence="2" id="KW-0560">Oxidoreductase</keyword>
<dbReference type="SUPFAM" id="SSF50475">
    <property type="entry name" value="FMN-binding split barrel"/>
    <property type="match status" value="1"/>
</dbReference>
<dbReference type="EMBL" id="JENY01000042">
    <property type="protein sequence ID" value="EXL01487.1"/>
    <property type="molecule type" value="Genomic_DNA"/>
</dbReference>
<dbReference type="Gene3D" id="2.30.110.10">
    <property type="entry name" value="Electron Transport, Fmn-binding Protein, Chain A"/>
    <property type="match status" value="1"/>
</dbReference>
<dbReference type="PANTHER" id="PTHR30466:SF11">
    <property type="entry name" value="FLAVIN-DEPENDENT MONOOXYGENASE, REDUCTASE SUBUNIT HSAB"/>
    <property type="match status" value="1"/>
</dbReference>
<dbReference type="Proteomes" id="UP000019849">
    <property type="component" value="Unassembled WGS sequence"/>
</dbReference>
<organism evidence="4 5">
    <name type="scientific">Aquamicrobium defluvii</name>
    <dbReference type="NCBI Taxonomy" id="69279"/>
    <lineage>
        <taxon>Bacteria</taxon>
        <taxon>Pseudomonadati</taxon>
        <taxon>Pseudomonadota</taxon>
        <taxon>Alphaproteobacteria</taxon>
        <taxon>Hyphomicrobiales</taxon>
        <taxon>Phyllobacteriaceae</taxon>
        <taxon>Aquamicrobium</taxon>
    </lineage>
</organism>
<dbReference type="SMART" id="SM00903">
    <property type="entry name" value="Flavin_Reduct"/>
    <property type="match status" value="1"/>
</dbReference>
<comment type="similarity">
    <text evidence="1">Belongs to the non-flavoprotein flavin reductase family.</text>
</comment>
<dbReference type="AlphaFoldDB" id="A0A011TC94"/>
<gene>
    <name evidence="4" type="ORF">BG36_19065</name>
</gene>
<dbReference type="InterPro" id="IPR012349">
    <property type="entry name" value="Split_barrel_FMN-bd"/>
</dbReference>
<dbReference type="STRING" id="69279.BG36_19065"/>
<dbReference type="InterPro" id="IPR050268">
    <property type="entry name" value="NADH-dep_flavin_reductase"/>
</dbReference>
<evidence type="ECO:0000313" key="5">
    <source>
        <dbReference type="Proteomes" id="UP000019849"/>
    </source>
</evidence>